<dbReference type="InterPro" id="IPR000700">
    <property type="entry name" value="PAS-assoc_C"/>
</dbReference>
<feature type="domain" description="Methyl-accepting transducer" evidence="3">
    <location>
        <begin position="496"/>
        <end position="592"/>
    </location>
</feature>
<gene>
    <name evidence="6" type="primary">mcp</name>
    <name evidence="6" type="ordered locus">GNIT_2622</name>
</gene>
<dbReference type="InterPro" id="IPR001610">
    <property type="entry name" value="PAC"/>
</dbReference>
<evidence type="ECO:0000259" key="4">
    <source>
        <dbReference type="PROSITE" id="PS50112"/>
    </source>
</evidence>
<evidence type="ECO:0000259" key="3">
    <source>
        <dbReference type="PROSITE" id="PS50111"/>
    </source>
</evidence>
<keyword evidence="1 2" id="KW-0807">Transducer</keyword>
<dbReference type="STRING" id="1085623.GNIT_2622"/>
<accession>G4QIA4</accession>
<keyword evidence="7" id="KW-1185">Reference proteome</keyword>
<dbReference type="eggNOG" id="COG0840">
    <property type="taxonomic scope" value="Bacteria"/>
</dbReference>
<dbReference type="Gene3D" id="1.10.287.950">
    <property type="entry name" value="Methyl-accepting chemotaxis protein"/>
    <property type="match status" value="1"/>
</dbReference>
<dbReference type="InterPro" id="IPR035965">
    <property type="entry name" value="PAS-like_dom_sf"/>
</dbReference>
<protein>
    <submittedName>
        <fullName evidence="6">Methyl-accepting chemotaxis sensory transducer with Pas/Pac sensor</fullName>
    </submittedName>
</protein>
<evidence type="ECO:0000313" key="7">
    <source>
        <dbReference type="Proteomes" id="UP000009282"/>
    </source>
</evidence>
<dbReference type="Gene3D" id="3.30.450.20">
    <property type="entry name" value="PAS domain"/>
    <property type="match status" value="3"/>
</dbReference>
<dbReference type="SUPFAM" id="SSF55785">
    <property type="entry name" value="PYP-like sensor domain (PAS domain)"/>
    <property type="match status" value="3"/>
</dbReference>
<dbReference type="InterPro" id="IPR050903">
    <property type="entry name" value="Bact_Chemotaxis_MeTrfase"/>
</dbReference>
<proteinExistence type="predicted"/>
<dbReference type="EMBL" id="CP003060">
    <property type="protein sequence ID" value="AEP30719.1"/>
    <property type="molecule type" value="Genomic_DNA"/>
</dbReference>
<dbReference type="AlphaFoldDB" id="G4QIA4"/>
<name>G4QIA4_GLANF</name>
<evidence type="ECO:0000313" key="6">
    <source>
        <dbReference type="EMBL" id="AEP30719.1"/>
    </source>
</evidence>
<dbReference type="PROSITE" id="PS50112">
    <property type="entry name" value="PAS"/>
    <property type="match status" value="2"/>
</dbReference>
<dbReference type="Proteomes" id="UP000009282">
    <property type="component" value="Chromosome"/>
</dbReference>
<dbReference type="PRINTS" id="PR00260">
    <property type="entry name" value="CHEMTRNSDUCR"/>
</dbReference>
<dbReference type="PANTHER" id="PTHR24422">
    <property type="entry name" value="CHEMOTAXIS PROTEIN METHYLTRANSFERASE"/>
    <property type="match status" value="1"/>
</dbReference>
<organism evidence="6 7">
    <name type="scientific">Glaciecola nitratireducens (strain JCM 12485 / KCTC 12276 / FR1064)</name>
    <dbReference type="NCBI Taxonomy" id="1085623"/>
    <lineage>
        <taxon>Bacteria</taxon>
        <taxon>Pseudomonadati</taxon>
        <taxon>Pseudomonadota</taxon>
        <taxon>Gammaproteobacteria</taxon>
        <taxon>Alteromonadales</taxon>
        <taxon>Alteromonadaceae</taxon>
        <taxon>Brumicola</taxon>
    </lineage>
</organism>
<dbReference type="GO" id="GO:0004888">
    <property type="term" value="F:transmembrane signaling receptor activity"/>
    <property type="evidence" value="ECO:0007669"/>
    <property type="project" value="InterPro"/>
</dbReference>
<feature type="domain" description="PAC" evidence="5">
    <location>
        <begin position="334"/>
        <end position="388"/>
    </location>
</feature>
<dbReference type="Pfam" id="PF13426">
    <property type="entry name" value="PAS_9"/>
    <property type="match status" value="1"/>
</dbReference>
<dbReference type="SUPFAM" id="SSF58104">
    <property type="entry name" value="Methyl-accepting chemotaxis protein (MCP) signaling domain"/>
    <property type="match status" value="1"/>
</dbReference>
<dbReference type="SMART" id="SM00091">
    <property type="entry name" value="PAS"/>
    <property type="match status" value="3"/>
</dbReference>
<dbReference type="InterPro" id="IPR013655">
    <property type="entry name" value="PAS_fold_3"/>
</dbReference>
<feature type="domain" description="PAC" evidence="5">
    <location>
        <begin position="92"/>
        <end position="143"/>
    </location>
</feature>
<dbReference type="SMART" id="SM00086">
    <property type="entry name" value="PAC"/>
    <property type="match status" value="3"/>
</dbReference>
<dbReference type="InterPro" id="IPR004089">
    <property type="entry name" value="MCPsignal_dom"/>
</dbReference>
<dbReference type="InterPro" id="IPR004090">
    <property type="entry name" value="Chemotax_Me-accpt_rcpt"/>
</dbReference>
<dbReference type="NCBIfam" id="TIGR00229">
    <property type="entry name" value="sensory_box"/>
    <property type="match status" value="3"/>
</dbReference>
<dbReference type="SMART" id="SM00283">
    <property type="entry name" value="MA"/>
    <property type="match status" value="1"/>
</dbReference>
<dbReference type="PROSITE" id="PS50111">
    <property type="entry name" value="CHEMOTAXIS_TRANSDUC_2"/>
    <property type="match status" value="1"/>
</dbReference>
<dbReference type="KEGG" id="gni:GNIT_2622"/>
<dbReference type="HOGENOM" id="CLU_000445_107_26_6"/>
<dbReference type="CDD" id="cd00130">
    <property type="entry name" value="PAS"/>
    <property type="match status" value="3"/>
</dbReference>
<dbReference type="PROSITE" id="PS50113">
    <property type="entry name" value="PAC"/>
    <property type="match status" value="3"/>
</dbReference>
<evidence type="ECO:0000259" key="5">
    <source>
        <dbReference type="PROSITE" id="PS50113"/>
    </source>
</evidence>
<reference evidence="6 7" key="1">
    <citation type="journal article" date="2011" name="J. Bacteriol.">
        <title>Complete genome sequence of seawater bacterium Glaciecola nitratireducens FR1064T.</title>
        <authorList>
            <person name="Bian F."/>
            <person name="Qin Q.L."/>
            <person name="Xie B.B."/>
            <person name="Shu Y.L."/>
            <person name="Zhang X.Y."/>
            <person name="Yu Y."/>
            <person name="Chen B."/>
            <person name="Chen X.L."/>
            <person name="Zhou B.C."/>
            <person name="Zhang Y.Z."/>
        </authorList>
    </citation>
    <scope>NUCLEOTIDE SEQUENCE [LARGE SCALE GENOMIC DNA]</scope>
    <source>
        <strain evidence="7">JCM 12485 / KCTC 12276 / FR1064</strain>
    </source>
</reference>
<evidence type="ECO:0000256" key="2">
    <source>
        <dbReference type="PROSITE-ProRule" id="PRU00284"/>
    </source>
</evidence>
<dbReference type="GO" id="GO:0007165">
    <property type="term" value="P:signal transduction"/>
    <property type="evidence" value="ECO:0007669"/>
    <property type="project" value="UniProtKB-KW"/>
</dbReference>
<feature type="domain" description="PAC" evidence="5">
    <location>
        <begin position="213"/>
        <end position="265"/>
    </location>
</feature>
<dbReference type="OrthoDB" id="7991996at2"/>
<feature type="domain" description="PAS" evidence="4">
    <location>
        <begin position="137"/>
        <end position="184"/>
    </location>
</feature>
<dbReference type="PANTHER" id="PTHR24422:SF10">
    <property type="entry name" value="CHEMOTAXIS PROTEIN METHYLTRANSFERASE 2"/>
    <property type="match status" value="1"/>
</dbReference>
<sequence length="592" mass="66220">MFQKTNEKAANVFNFLTKSSDNIVAAINKSQAVIEFSTDGTIKSANANFLNLMEYTEKEIIGKHHKIFVTQEDIRSDEYRNFWHNLAKGQAQTAEFKRLAKSGREVWIQASYTPILKNGKVERIIKFASDITEQKLIKSDYASKVEAISRSQAIIEFDLSGNILAANKNFLDIFGYTSEELIGNHHRIFVDTKYAATDSYRTFWRDLGSGQFQTNEYERFAKDGSSVWIHATYNPIRDPSGKVIKIVKFASDITTEVKKRAKFEMLSMVANGTDNSVIITDAKGLIEYVNPGFERLTGFSEAEVLGKKPGSVLQGKETDARTVQRIRDYIAREEPFYDEILNYSVDGKPYWISLSINPIFDKHGKLEKYISVQANITQVKQMALDFTRKIEALGDALLFMDITAQGQYMDANQKMRARLGTSISPEEFCNYAMNGLSAAEQELMKTVGVVSKVVAYESAGQSFTIDGRFCSLLDFERKVSQIMFVGIDITDRKVAVSQTQEAMKSVLEASKTISEIVSTINGISEQTNLLALNAAIEAARAGDVGRGFAVVADEVRNLAANSHKFSSEIDNLVKVTVTQIDELANLLKKIDN</sequence>
<feature type="domain" description="PAS" evidence="4">
    <location>
        <begin position="262"/>
        <end position="307"/>
    </location>
</feature>
<dbReference type="InterPro" id="IPR000014">
    <property type="entry name" value="PAS"/>
</dbReference>
<dbReference type="Pfam" id="PF00015">
    <property type="entry name" value="MCPsignal"/>
    <property type="match status" value="1"/>
</dbReference>
<evidence type="ECO:0000256" key="1">
    <source>
        <dbReference type="ARBA" id="ARBA00023224"/>
    </source>
</evidence>
<dbReference type="GO" id="GO:0016020">
    <property type="term" value="C:membrane"/>
    <property type="evidence" value="ECO:0007669"/>
    <property type="project" value="InterPro"/>
</dbReference>
<dbReference type="Pfam" id="PF08447">
    <property type="entry name" value="PAS_3"/>
    <property type="match status" value="2"/>
</dbReference>
<dbReference type="RefSeq" id="WP_014109592.1">
    <property type="nucleotide sequence ID" value="NC_016041.1"/>
</dbReference>
<dbReference type="GO" id="GO:0006935">
    <property type="term" value="P:chemotaxis"/>
    <property type="evidence" value="ECO:0007669"/>
    <property type="project" value="InterPro"/>
</dbReference>